<sequence length="505" mass="55603">MKNKNISCLLLGTMVATSTVSYVQAKEVYATTLKNKEDFQLKAGEKIGEVISHSSLNVRSGAGTNYEVIGKLTKGSRVKILSEIDEWYKISFNNTYGYVSKTYIKVTGENNNKEGIIIVNNLNVRNNPSLNSEIIGILHKNSKVDIISESNGWYKIIYNGREGYISKEYVSLLNTIPNEKPSIDNSNKKKSGIVKVSSFLNVREKASTNSIILGTILNGEKVIILDEENGFYKIEYKSGYGYIAKNYVENIVDIEGNENVKPEEPKPDETEKKTGIVNVSSYLNVREGASTSSKVIGSLTGGSKIVIVGEENGFYKIEYKGGFGFVSKEYIKDVQDVETKPEEPKPEPPKPDETGKKTGIVNVSSSLNIREGASTSSKVIGSLTGGSKIVIVGEENGFYKIEYKGGFGFVSKEYIKDVQDVETKPEEPKPEPSKPEGDMVRKTGIVNVSSSLNVRESANTSSKVIGSLRNGSKVRIVDEENEFYKIEYKGSFGFVSKEYISATCC</sequence>
<evidence type="ECO:0000256" key="1">
    <source>
        <dbReference type="SAM" id="MobiDB-lite"/>
    </source>
</evidence>
<feature type="region of interest" description="Disordered" evidence="1">
    <location>
        <begin position="336"/>
        <end position="358"/>
    </location>
</feature>
<accession>A0A6I1MPF5</accession>
<feature type="chain" id="PRO_5026056926" evidence="2">
    <location>
        <begin position="26"/>
        <end position="505"/>
    </location>
</feature>
<gene>
    <name evidence="4" type="ORF">GBZ86_13800</name>
</gene>
<dbReference type="OrthoDB" id="9808890at2"/>
<dbReference type="InterPro" id="IPR036028">
    <property type="entry name" value="SH3-like_dom_sf"/>
</dbReference>
<dbReference type="PROSITE" id="PS51781">
    <property type="entry name" value="SH3B"/>
    <property type="match status" value="6"/>
</dbReference>
<dbReference type="Pfam" id="PF08239">
    <property type="entry name" value="SH3_3"/>
    <property type="match status" value="6"/>
</dbReference>
<feature type="region of interest" description="Disordered" evidence="1">
    <location>
        <begin position="420"/>
        <end position="439"/>
    </location>
</feature>
<dbReference type="Proteomes" id="UP000430345">
    <property type="component" value="Unassembled WGS sequence"/>
</dbReference>
<evidence type="ECO:0000313" key="5">
    <source>
        <dbReference type="Proteomes" id="UP000430345"/>
    </source>
</evidence>
<feature type="domain" description="SH3b" evidence="3">
    <location>
        <begin position="189"/>
        <end position="252"/>
    </location>
</feature>
<dbReference type="InterPro" id="IPR003646">
    <property type="entry name" value="SH3-like_bac-type"/>
</dbReference>
<dbReference type="AlphaFoldDB" id="A0A6I1MPF5"/>
<evidence type="ECO:0000313" key="4">
    <source>
        <dbReference type="EMBL" id="MPQ44810.1"/>
    </source>
</evidence>
<evidence type="ECO:0000259" key="3">
    <source>
        <dbReference type="PROSITE" id="PS51781"/>
    </source>
</evidence>
<feature type="domain" description="SH3b" evidence="3">
    <location>
        <begin position="272"/>
        <end position="335"/>
    </location>
</feature>
<dbReference type="RefSeq" id="WP_152891601.1">
    <property type="nucleotide sequence ID" value="NZ_WHJC01000324.1"/>
</dbReference>
<organism evidence="4 5">
    <name type="scientific">Clostridium tarantellae</name>
    <dbReference type="NCBI Taxonomy" id="39493"/>
    <lineage>
        <taxon>Bacteria</taxon>
        <taxon>Bacillati</taxon>
        <taxon>Bacillota</taxon>
        <taxon>Clostridia</taxon>
        <taxon>Eubacteriales</taxon>
        <taxon>Clostridiaceae</taxon>
        <taxon>Clostridium</taxon>
    </lineage>
</organism>
<dbReference type="SUPFAM" id="SSF50044">
    <property type="entry name" value="SH3-domain"/>
    <property type="match status" value="1"/>
</dbReference>
<feature type="domain" description="SH3b" evidence="3">
    <location>
        <begin position="45"/>
        <end position="108"/>
    </location>
</feature>
<comment type="caution">
    <text evidence="4">The sequence shown here is derived from an EMBL/GenBank/DDBJ whole genome shotgun (WGS) entry which is preliminary data.</text>
</comment>
<reference evidence="4 5" key="1">
    <citation type="submission" date="2019-10" db="EMBL/GenBank/DDBJ databases">
        <title>The Genome Sequence of Clostridium tarantellae Isolated from Fish Brain.</title>
        <authorList>
            <person name="Bano L."/>
            <person name="Kiel M."/>
            <person name="Sales G."/>
            <person name="Doxey A.C."/>
            <person name="Mansfield M.J."/>
            <person name="Schiavone M."/>
            <person name="Rossetto O."/>
            <person name="Pirazzini M."/>
            <person name="Dobrindt U."/>
            <person name="Montecucco C."/>
        </authorList>
    </citation>
    <scope>NUCLEOTIDE SEQUENCE [LARGE SCALE GENOMIC DNA]</scope>
    <source>
        <strain evidence="4 5">DSM 3997</strain>
    </source>
</reference>
<proteinExistence type="predicted"/>
<feature type="signal peptide" evidence="2">
    <location>
        <begin position="1"/>
        <end position="25"/>
    </location>
</feature>
<evidence type="ECO:0000256" key="2">
    <source>
        <dbReference type="SAM" id="SignalP"/>
    </source>
</evidence>
<keyword evidence="5" id="KW-1185">Reference proteome</keyword>
<dbReference type="EMBL" id="WHJC01000324">
    <property type="protein sequence ID" value="MPQ44810.1"/>
    <property type="molecule type" value="Genomic_DNA"/>
</dbReference>
<dbReference type="SMART" id="SM00287">
    <property type="entry name" value="SH3b"/>
    <property type="match status" value="6"/>
</dbReference>
<dbReference type="PANTHER" id="PTHR34408:SF1">
    <property type="entry name" value="GLYCOSYL HYDROLASE FAMILY 19 DOMAIN-CONTAINING PROTEIN HI_1415"/>
    <property type="match status" value="1"/>
</dbReference>
<feature type="domain" description="SH3b" evidence="3">
    <location>
        <begin position="441"/>
        <end position="504"/>
    </location>
</feature>
<name>A0A6I1MPF5_9CLOT</name>
<feature type="domain" description="SH3b" evidence="3">
    <location>
        <begin position="112"/>
        <end position="174"/>
    </location>
</feature>
<dbReference type="Gene3D" id="2.30.30.40">
    <property type="entry name" value="SH3 Domains"/>
    <property type="match status" value="6"/>
</dbReference>
<feature type="compositionally biased region" description="Basic and acidic residues" evidence="1">
    <location>
        <begin position="336"/>
        <end position="356"/>
    </location>
</feature>
<dbReference type="InterPro" id="IPR052354">
    <property type="entry name" value="Cell_Wall_Dynamics_Protein"/>
</dbReference>
<dbReference type="PANTHER" id="PTHR34408">
    <property type="entry name" value="FAMILY PROTEIN, PUTATIVE-RELATED"/>
    <property type="match status" value="1"/>
</dbReference>
<keyword evidence="2" id="KW-0732">Signal</keyword>
<protein>
    <submittedName>
        <fullName evidence="4">SH3 domain-containing protein</fullName>
    </submittedName>
</protein>
<feature type="domain" description="SH3b" evidence="3">
    <location>
        <begin position="356"/>
        <end position="419"/>
    </location>
</feature>